<accession>A0ABR9KJU1</accession>
<organism evidence="1 2">
    <name type="scientific">Nonomuraea africana</name>
    <dbReference type="NCBI Taxonomy" id="46171"/>
    <lineage>
        <taxon>Bacteria</taxon>
        <taxon>Bacillati</taxon>
        <taxon>Actinomycetota</taxon>
        <taxon>Actinomycetes</taxon>
        <taxon>Streptosporangiales</taxon>
        <taxon>Streptosporangiaceae</taxon>
        <taxon>Nonomuraea</taxon>
    </lineage>
</organism>
<name>A0ABR9KJU1_9ACTN</name>
<proteinExistence type="predicted"/>
<protein>
    <submittedName>
        <fullName evidence="1">Uncharacterized protein</fullName>
    </submittedName>
</protein>
<reference evidence="1 2" key="1">
    <citation type="submission" date="2020-10" db="EMBL/GenBank/DDBJ databases">
        <title>Sequencing the genomes of 1000 actinobacteria strains.</title>
        <authorList>
            <person name="Klenk H.-P."/>
        </authorList>
    </citation>
    <scope>NUCLEOTIDE SEQUENCE [LARGE SCALE GENOMIC DNA]</scope>
    <source>
        <strain evidence="1 2">DSM 43748</strain>
    </source>
</reference>
<keyword evidence="2" id="KW-1185">Reference proteome</keyword>
<dbReference type="EMBL" id="JADBEF010000001">
    <property type="protein sequence ID" value="MBE1562279.1"/>
    <property type="molecule type" value="Genomic_DNA"/>
</dbReference>
<gene>
    <name evidence="1" type="ORF">H4W81_005058</name>
</gene>
<comment type="caution">
    <text evidence="1">The sequence shown here is derived from an EMBL/GenBank/DDBJ whole genome shotgun (WGS) entry which is preliminary data.</text>
</comment>
<dbReference type="Proteomes" id="UP000661607">
    <property type="component" value="Unassembled WGS sequence"/>
</dbReference>
<evidence type="ECO:0000313" key="1">
    <source>
        <dbReference type="EMBL" id="MBE1562279.1"/>
    </source>
</evidence>
<sequence>MLRRKAVMAWTTIQAASGSRTVTRVRPPARKAGTAAA</sequence>
<evidence type="ECO:0000313" key="2">
    <source>
        <dbReference type="Proteomes" id="UP000661607"/>
    </source>
</evidence>